<feature type="compositionally biased region" description="Low complexity" evidence="17">
    <location>
        <begin position="767"/>
        <end position="776"/>
    </location>
</feature>
<dbReference type="Pfam" id="PF09382">
    <property type="entry name" value="RQC"/>
    <property type="match status" value="1"/>
</dbReference>
<comment type="similarity">
    <text evidence="3">Belongs to the helicase family. RecQ subfamily.</text>
</comment>
<dbReference type="GO" id="GO:0006281">
    <property type="term" value="P:DNA repair"/>
    <property type="evidence" value="ECO:0007669"/>
    <property type="project" value="UniProtKB-KW"/>
</dbReference>
<sequence length="857" mass="98576">MEYQDIKKVLKEYFGYDTFRRGQKDLINSILSNEDTLGIMPTGSGKSICYQLPALIFEGITIVISPLISLMKDQVNLIHENGIEATYINSTLNREEYNHRINNIYNGKYKLIYVAPERLYSEGFFDAISSKKINMIAIDEAHCVSQWGHDFRPAYLDIKEFISKIKVRPVVSAFTATATKNVEKDIITQLGLKNPSTVKTGYDRENLYFEVRKSKQKFDELLEILESEESNSGIIYCNARKTVEQVCKKLIQLGYSATRYHAGLSNKERHKNQENFFTDHKTIMVATNAFGMGIDKSNVNFVIHYNMPKNIENYYQEAGRAGRDGSPGKCILLYSAQDMIINKFLIEKTIENEESNNPKLKSKLINKEYTLLKKMQEYCITTECYRKYILNYFGETAKDQCNNCYNCKGEFEQIDITYDSKQIISFIHSIQRKNRSFGKTMIINVLRGSSSKKIKELSLDSTKEYGILSDKSKEEVGSVIDFLIDKKYLKIFGNRYPVIKLGPKQASLMNTEKTLQMKIGIKEISNIKEVENKPTIKSNRIIGTNEHIWNDTPYEDNKNNKNNNNNNRNNNSNTISNKSSNNKKNSTISSIKNIDYKSSRNNSKVKRQTNKTKNKNKLNFNKSFQNQELFKKLKELRLILARSEKIPPYIIFHDATLREMCEKLPTSENEFLSVSGVGKVKMEKYGNKFMNIIKENKPKSSINNLNKTEKINTKNSAKNSNTKSNNNTENNINKINTKISIKNNSKSNTKSNTKNNTKNRTKKSQKTNKTTKTTKTTKNDKNDNKNINQELFKKLKELRLDYARSEGVPAFMIFPNASLTQMCIDVPKNESEFLNISGVGKVKMKKYGKAFIELINE</sequence>
<keyword evidence="4" id="KW-0479">Metal-binding</keyword>
<keyword evidence="22" id="KW-1185">Reference proteome</keyword>
<comment type="cofactor">
    <cofactor evidence="2">
        <name>Zn(2+)</name>
        <dbReference type="ChEBI" id="CHEBI:29105"/>
    </cofactor>
</comment>
<feature type="region of interest" description="Disordered" evidence="17">
    <location>
        <begin position="549"/>
        <end position="617"/>
    </location>
</feature>
<feature type="compositionally biased region" description="Low complexity" evidence="17">
    <location>
        <begin position="560"/>
        <end position="593"/>
    </location>
</feature>
<dbReference type="NCBIfam" id="TIGR00614">
    <property type="entry name" value="recQ_fam"/>
    <property type="match status" value="1"/>
</dbReference>
<dbReference type="GO" id="GO:0003677">
    <property type="term" value="F:DNA binding"/>
    <property type="evidence" value="ECO:0007669"/>
    <property type="project" value="UniProtKB-KW"/>
</dbReference>
<dbReference type="Gene3D" id="3.40.50.300">
    <property type="entry name" value="P-loop containing nucleotide triphosphate hydrolases"/>
    <property type="match status" value="2"/>
</dbReference>
<dbReference type="CDD" id="cd17920">
    <property type="entry name" value="DEXHc_RecQ"/>
    <property type="match status" value="1"/>
</dbReference>
<evidence type="ECO:0000259" key="19">
    <source>
        <dbReference type="PROSITE" id="PS51192"/>
    </source>
</evidence>
<dbReference type="SMART" id="SM00956">
    <property type="entry name" value="RQC"/>
    <property type="match status" value="1"/>
</dbReference>
<dbReference type="Gene3D" id="1.10.10.10">
    <property type="entry name" value="Winged helix-like DNA-binding domain superfamily/Winged helix DNA-binding domain"/>
    <property type="match status" value="1"/>
</dbReference>
<dbReference type="SMART" id="SM00487">
    <property type="entry name" value="DEXDc"/>
    <property type="match status" value="1"/>
</dbReference>
<dbReference type="InterPro" id="IPR004589">
    <property type="entry name" value="DNA_helicase_ATP-dep_RecQ"/>
</dbReference>
<dbReference type="GO" id="GO:0046872">
    <property type="term" value="F:metal ion binding"/>
    <property type="evidence" value="ECO:0007669"/>
    <property type="project" value="UniProtKB-KW"/>
</dbReference>
<evidence type="ECO:0000256" key="13">
    <source>
        <dbReference type="ARBA" id="ARBA00023204"/>
    </source>
</evidence>
<keyword evidence="11" id="KW-0238">DNA-binding</keyword>
<evidence type="ECO:0000256" key="8">
    <source>
        <dbReference type="ARBA" id="ARBA00022806"/>
    </source>
</evidence>
<gene>
    <name evidence="21" type="primary">recQ</name>
    <name evidence="21" type="ORF">MBFIL_09800</name>
</gene>
<dbReference type="Pfam" id="PF00570">
    <property type="entry name" value="HRDC"/>
    <property type="match status" value="2"/>
</dbReference>
<keyword evidence="7 21" id="KW-0378">Hydrolase</keyword>
<dbReference type="PATRIC" id="fig|55758.3.peg.1127"/>
<dbReference type="PROSITE" id="PS51194">
    <property type="entry name" value="HELICASE_CTER"/>
    <property type="match status" value="1"/>
</dbReference>
<dbReference type="FunFam" id="1.10.150.80:FF:000002">
    <property type="entry name" value="ATP-dependent DNA helicase RecQ"/>
    <property type="match status" value="1"/>
</dbReference>
<evidence type="ECO:0000256" key="1">
    <source>
        <dbReference type="ARBA" id="ARBA00001946"/>
    </source>
</evidence>
<keyword evidence="10" id="KW-0067">ATP-binding</keyword>
<evidence type="ECO:0000259" key="20">
    <source>
        <dbReference type="PROSITE" id="PS51194"/>
    </source>
</evidence>
<feature type="region of interest" description="Disordered" evidence="17">
    <location>
        <begin position="700"/>
        <end position="785"/>
    </location>
</feature>
<dbReference type="CDD" id="cd18794">
    <property type="entry name" value="SF2_C_RecQ"/>
    <property type="match status" value="1"/>
</dbReference>
<proteinExistence type="inferred from homology"/>
<dbReference type="GO" id="GO:0009378">
    <property type="term" value="F:four-way junction helicase activity"/>
    <property type="evidence" value="ECO:0007669"/>
    <property type="project" value="TreeGrafter"/>
</dbReference>
<feature type="compositionally biased region" description="Low complexity" evidence="17">
    <location>
        <begin position="713"/>
        <end position="756"/>
    </location>
</feature>
<dbReference type="InterPro" id="IPR032284">
    <property type="entry name" value="RecQ_Zn-bd"/>
</dbReference>
<dbReference type="FunFam" id="3.40.50.300:FF:000296">
    <property type="entry name" value="ATP-dependent DNA helicase RecQ"/>
    <property type="match status" value="1"/>
</dbReference>
<dbReference type="InterPro" id="IPR001650">
    <property type="entry name" value="Helicase_C-like"/>
</dbReference>
<evidence type="ECO:0000256" key="9">
    <source>
        <dbReference type="ARBA" id="ARBA00022833"/>
    </source>
</evidence>
<dbReference type="SMART" id="SM00341">
    <property type="entry name" value="HRDC"/>
    <property type="match status" value="2"/>
</dbReference>
<keyword evidence="14" id="KW-0413">Isomerase</keyword>
<feature type="domain" description="HRDC" evidence="18">
    <location>
        <begin position="623"/>
        <end position="703"/>
    </location>
</feature>
<feature type="compositionally biased region" description="Basic residues" evidence="17">
    <location>
        <begin position="757"/>
        <end position="766"/>
    </location>
</feature>
<evidence type="ECO:0000256" key="7">
    <source>
        <dbReference type="ARBA" id="ARBA00022801"/>
    </source>
</evidence>
<dbReference type="GO" id="GO:0030894">
    <property type="term" value="C:replisome"/>
    <property type="evidence" value="ECO:0007669"/>
    <property type="project" value="TreeGrafter"/>
</dbReference>
<evidence type="ECO:0000313" key="22">
    <source>
        <dbReference type="Proteomes" id="UP000077066"/>
    </source>
</evidence>
<comment type="cofactor">
    <cofactor evidence="1">
        <name>Mg(2+)</name>
        <dbReference type="ChEBI" id="CHEBI:18420"/>
    </cofactor>
</comment>
<evidence type="ECO:0000256" key="10">
    <source>
        <dbReference type="ARBA" id="ARBA00022840"/>
    </source>
</evidence>
<dbReference type="GO" id="GO:0005737">
    <property type="term" value="C:cytoplasm"/>
    <property type="evidence" value="ECO:0007669"/>
    <property type="project" value="TreeGrafter"/>
</dbReference>
<evidence type="ECO:0000259" key="18">
    <source>
        <dbReference type="PROSITE" id="PS50967"/>
    </source>
</evidence>
<dbReference type="STRING" id="55758.MBFIL_09800"/>
<dbReference type="InterPro" id="IPR036390">
    <property type="entry name" value="WH_DNA-bd_sf"/>
</dbReference>
<dbReference type="InterPro" id="IPR036388">
    <property type="entry name" value="WH-like_DNA-bd_sf"/>
</dbReference>
<reference evidence="21 22" key="1">
    <citation type="submission" date="2016-04" db="EMBL/GenBank/DDBJ databases">
        <title>Genome sequence of Methanobrevibacter filiformis DSM 11501.</title>
        <authorList>
            <person name="Poehlein A."/>
            <person name="Seedorf H."/>
            <person name="Daniel R."/>
        </authorList>
    </citation>
    <scope>NUCLEOTIDE SEQUENCE [LARGE SCALE GENOMIC DNA]</scope>
    <source>
        <strain evidence="21 22">DSM 11501</strain>
    </source>
</reference>
<dbReference type="Pfam" id="PF00271">
    <property type="entry name" value="Helicase_C"/>
    <property type="match status" value="1"/>
</dbReference>
<dbReference type="PROSITE" id="PS51192">
    <property type="entry name" value="HELICASE_ATP_BIND_1"/>
    <property type="match status" value="1"/>
</dbReference>
<organism evidence="21 22">
    <name type="scientific">Methanobrevibacter filiformis</name>
    <dbReference type="NCBI Taxonomy" id="55758"/>
    <lineage>
        <taxon>Archaea</taxon>
        <taxon>Methanobacteriati</taxon>
        <taxon>Methanobacteriota</taxon>
        <taxon>Methanomada group</taxon>
        <taxon>Methanobacteria</taxon>
        <taxon>Methanobacteriales</taxon>
        <taxon>Methanobacteriaceae</taxon>
        <taxon>Methanobrevibacter</taxon>
    </lineage>
</organism>
<dbReference type="InterPro" id="IPR014001">
    <property type="entry name" value="Helicase_ATP-bd"/>
</dbReference>
<evidence type="ECO:0000256" key="4">
    <source>
        <dbReference type="ARBA" id="ARBA00022723"/>
    </source>
</evidence>
<dbReference type="EC" id="5.6.2.4" evidence="16"/>
<accession>A0A166BQL2</accession>
<dbReference type="SMART" id="SM00490">
    <property type="entry name" value="HELICc"/>
    <property type="match status" value="1"/>
</dbReference>
<dbReference type="GO" id="GO:0006310">
    <property type="term" value="P:DNA recombination"/>
    <property type="evidence" value="ECO:0007669"/>
    <property type="project" value="UniProtKB-KW"/>
</dbReference>
<evidence type="ECO:0000256" key="14">
    <source>
        <dbReference type="ARBA" id="ARBA00023235"/>
    </source>
</evidence>
<evidence type="ECO:0000256" key="5">
    <source>
        <dbReference type="ARBA" id="ARBA00022741"/>
    </source>
</evidence>
<dbReference type="GO" id="GO:0006260">
    <property type="term" value="P:DNA replication"/>
    <property type="evidence" value="ECO:0007669"/>
    <property type="project" value="InterPro"/>
</dbReference>
<feature type="domain" description="Helicase ATP-binding" evidence="19">
    <location>
        <begin position="27"/>
        <end position="196"/>
    </location>
</feature>
<dbReference type="PANTHER" id="PTHR13710">
    <property type="entry name" value="DNA HELICASE RECQ FAMILY MEMBER"/>
    <property type="match status" value="1"/>
</dbReference>
<evidence type="ECO:0000256" key="6">
    <source>
        <dbReference type="ARBA" id="ARBA00022763"/>
    </source>
</evidence>
<dbReference type="SUPFAM" id="SSF52540">
    <property type="entry name" value="P-loop containing nucleoside triphosphate hydrolases"/>
    <property type="match status" value="1"/>
</dbReference>
<dbReference type="Pfam" id="PF00270">
    <property type="entry name" value="DEAD"/>
    <property type="match status" value="1"/>
</dbReference>
<feature type="domain" description="HRDC" evidence="18">
    <location>
        <begin position="785"/>
        <end position="857"/>
    </location>
</feature>
<evidence type="ECO:0000256" key="17">
    <source>
        <dbReference type="SAM" id="MobiDB-lite"/>
    </source>
</evidence>
<dbReference type="Gene3D" id="1.10.150.80">
    <property type="entry name" value="HRDC domain"/>
    <property type="match status" value="2"/>
</dbReference>
<evidence type="ECO:0000256" key="16">
    <source>
        <dbReference type="ARBA" id="ARBA00034808"/>
    </source>
</evidence>
<dbReference type="InterPro" id="IPR018982">
    <property type="entry name" value="RQC_domain"/>
</dbReference>
<keyword evidence="6" id="KW-0227">DNA damage</keyword>
<dbReference type="InterPro" id="IPR011545">
    <property type="entry name" value="DEAD/DEAH_box_helicase_dom"/>
</dbReference>
<dbReference type="SUPFAM" id="SSF47819">
    <property type="entry name" value="HRDC-like"/>
    <property type="match status" value="2"/>
</dbReference>
<keyword evidence="9" id="KW-0862">Zinc</keyword>
<dbReference type="Proteomes" id="UP000077066">
    <property type="component" value="Unassembled WGS sequence"/>
</dbReference>
<dbReference type="Pfam" id="PF16124">
    <property type="entry name" value="RecQ_Zn_bind"/>
    <property type="match status" value="1"/>
</dbReference>
<evidence type="ECO:0000256" key="11">
    <source>
        <dbReference type="ARBA" id="ARBA00023125"/>
    </source>
</evidence>
<name>A0A166BQL2_9EURY</name>
<keyword evidence="12" id="KW-0233">DNA recombination</keyword>
<dbReference type="OrthoDB" id="36796at2157"/>
<evidence type="ECO:0000256" key="2">
    <source>
        <dbReference type="ARBA" id="ARBA00001947"/>
    </source>
</evidence>
<dbReference type="InterPro" id="IPR044876">
    <property type="entry name" value="HRDC_dom_sf"/>
</dbReference>
<dbReference type="InterPro" id="IPR010997">
    <property type="entry name" value="HRDC-like_sf"/>
</dbReference>
<dbReference type="AlphaFoldDB" id="A0A166BQL2"/>
<keyword evidence="13" id="KW-0234">DNA repair</keyword>
<evidence type="ECO:0000313" key="21">
    <source>
        <dbReference type="EMBL" id="KZX13684.1"/>
    </source>
</evidence>
<evidence type="ECO:0000256" key="3">
    <source>
        <dbReference type="ARBA" id="ARBA00005446"/>
    </source>
</evidence>
<dbReference type="RefSeq" id="WP_066972062.1">
    <property type="nucleotide sequence ID" value="NZ_LWMT01000202.1"/>
</dbReference>
<keyword evidence="5" id="KW-0547">Nucleotide-binding</keyword>
<dbReference type="GO" id="GO:0005524">
    <property type="term" value="F:ATP binding"/>
    <property type="evidence" value="ECO:0007669"/>
    <property type="project" value="UniProtKB-KW"/>
</dbReference>
<protein>
    <recommendedName>
        <fullName evidence="16">DNA 3'-5' helicase</fullName>
        <ecNumber evidence="16">5.6.2.4</ecNumber>
    </recommendedName>
</protein>
<dbReference type="PANTHER" id="PTHR13710:SF105">
    <property type="entry name" value="ATP-DEPENDENT DNA HELICASE Q1"/>
    <property type="match status" value="1"/>
</dbReference>
<dbReference type="GO" id="GO:0016787">
    <property type="term" value="F:hydrolase activity"/>
    <property type="evidence" value="ECO:0007669"/>
    <property type="project" value="UniProtKB-KW"/>
</dbReference>
<evidence type="ECO:0000256" key="15">
    <source>
        <dbReference type="ARBA" id="ARBA00034617"/>
    </source>
</evidence>
<dbReference type="GO" id="GO:0043138">
    <property type="term" value="F:3'-5' DNA helicase activity"/>
    <property type="evidence" value="ECO:0007669"/>
    <property type="project" value="UniProtKB-EC"/>
</dbReference>
<feature type="compositionally biased region" description="Basic residues" evidence="17">
    <location>
        <begin position="603"/>
        <end position="616"/>
    </location>
</feature>
<keyword evidence="8 21" id="KW-0347">Helicase</keyword>
<comment type="caution">
    <text evidence="21">The sequence shown here is derived from an EMBL/GenBank/DDBJ whole genome shotgun (WGS) entry which is preliminary data.</text>
</comment>
<dbReference type="SUPFAM" id="SSF46785">
    <property type="entry name" value="Winged helix' DNA-binding domain"/>
    <property type="match status" value="1"/>
</dbReference>
<dbReference type="EMBL" id="LWMT01000202">
    <property type="protein sequence ID" value="KZX13684.1"/>
    <property type="molecule type" value="Genomic_DNA"/>
</dbReference>
<evidence type="ECO:0000256" key="12">
    <source>
        <dbReference type="ARBA" id="ARBA00023172"/>
    </source>
</evidence>
<comment type="catalytic activity">
    <reaction evidence="15">
        <text>Couples ATP hydrolysis with the unwinding of duplex DNA by translocating in the 3'-5' direction.</text>
        <dbReference type="EC" id="5.6.2.4"/>
    </reaction>
</comment>
<feature type="domain" description="Helicase C-terminal" evidence="20">
    <location>
        <begin position="217"/>
        <end position="365"/>
    </location>
</feature>
<dbReference type="InterPro" id="IPR002121">
    <property type="entry name" value="HRDC_dom"/>
</dbReference>
<dbReference type="PROSITE" id="PS50967">
    <property type="entry name" value="HRDC"/>
    <property type="match status" value="2"/>
</dbReference>
<dbReference type="InterPro" id="IPR027417">
    <property type="entry name" value="P-loop_NTPase"/>
</dbReference>